<sequence length="53" mass="5587">LVFKLLIADAAHALLFGQPRSSPAAVLAGSRCADSTPPQWPTRLCFSAKDFSG</sequence>
<comment type="caution">
    <text evidence="1">The sequence shown here is derived from an EMBL/GenBank/DDBJ whole genome shotgun (WGS) entry which is preliminary data.</text>
</comment>
<gene>
    <name evidence="1" type="ORF">P7K49_013360</name>
</gene>
<name>A0ABQ9VGI2_SAGOE</name>
<reference evidence="1 2" key="1">
    <citation type="submission" date="2023-05" db="EMBL/GenBank/DDBJ databases">
        <title>B98-5 Cell Line De Novo Hybrid Assembly: An Optical Mapping Approach.</title>
        <authorList>
            <person name="Kananen K."/>
            <person name="Auerbach J.A."/>
            <person name="Kautto E."/>
            <person name="Blachly J.S."/>
        </authorList>
    </citation>
    <scope>NUCLEOTIDE SEQUENCE [LARGE SCALE GENOMIC DNA]</scope>
    <source>
        <strain evidence="1">B95-8</strain>
        <tissue evidence="1">Cell line</tissue>
    </source>
</reference>
<evidence type="ECO:0000313" key="1">
    <source>
        <dbReference type="EMBL" id="KAK2108195.1"/>
    </source>
</evidence>
<proteinExistence type="predicted"/>
<protein>
    <submittedName>
        <fullName evidence="1">Uncharacterized protein</fullName>
    </submittedName>
</protein>
<evidence type="ECO:0000313" key="2">
    <source>
        <dbReference type="Proteomes" id="UP001266305"/>
    </source>
</evidence>
<keyword evidence="2" id="KW-1185">Reference proteome</keyword>
<feature type="non-terminal residue" evidence="1">
    <location>
        <position position="53"/>
    </location>
</feature>
<feature type="non-terminal residue" evidence="1">
    <location>
        <position position="1"/>
    </location>
</feature>
<organism evidence="1 2">
    <name type="scientific">Saguinus oedipus</name>
    <name type="common">Cotton-top tamarin</name>
    <name type="synonym">Oedipomidas oedipus</name>
    <dbReference type="NCBI Taxonomy" id="9490"/>
    <lineage>
        <taxon>Eukaryota</taxon>
        <taxon>Metazoa</taxon>
        <taxon>Chordata</taxon>
        <taxon>Craniata</taxon>
        <taxon>Vertebrata</taxon>
        <taxon>Euteleostomi</taxon>
        <taxon>Mammalia</taxon>
        <taxon>Eutheria</taxon>
        <taxon>Euarchontoglires</taxon>
        <taxon>Primates</taxon>
        <taxon>Haplorrhini</taxon>
        <taxon>Platyrrhini</taxon>
        <taxon>Cebidae</taxon>
        <taxon>Callitrichinae</taxon>
        <taxon>Saguinus</taxon>
    </lineage>
</organism>
<dbReference type="EMBL" id="JASSZA010000006">
    <property type="protein sequence ID" value="KAK2108195.1"/>
    <property type="molecule type" value="Genomic_DNA"/>
</dbReference>
<accession>A0ABQ9VGI2</accession>
<dbReference type="Proteomes" id="UP001266305">
    <property type="component" value="Unassembled WGS sequence"/>
</dbReference>